<evidence type="ECO:0000313" key="3">
    <source>
        <dbReference type="Proteomes" id="UP000003835"/>
    </source>
</evidence>
<dbReference type="Proteomes" id="UP000003835">
    <property type="component" value="Unassembled WGS sequence"/>
</dbReference>
<feature type="chain" id="PRO_5002825749" description="Lipoprotein" evidence="1">
    <location>
        <begin position="34"/>
        <end position="273"/>
    </location>
</feature>
<evidence type="ECO:0000313" key="2">
    <source>
        <dbReference type="EMBL" id="EDX73881.1"/>
    </source>
</evidence>
<proteinExistence type="predicted"/>
<sequence length="273" mass="30983">MATLNILPDSSMNKSIVLIVSLCSVLFFGCSQAETVSSQGETVPPKTITQVPDAQTTKSLTLTEADVLIAATIQAINQENVNFFMPYLMERDRAPENVQAALNHYRAYFQGEEITDFERLGVEQLGETGNQTPIQRFNYRIANNQGISKQIAVYQDQSIRLDDPFLLYSVYANRLVERYIDAIQSQDIDKLSRVLNIEETLFSQDELREIISQYKDLFSLDSLNYQFIGVESERQQFLYTISGQNGREHEIKVIYGDGLVSLHDQFIPLNQGS</sequence>
<gene>
    <name evidence="2" type="ORF">MC7420_5761</name>
</gene>
<protein>
    <recommendedName>
        <fullName evidence="4">Lipoprotein</fullName>
    </recommendedName>
</protein>
<organism evidence="2 3">
    <name type="scientific">Coleofasciculus chthonoplastes PCC 7420</name>
    <dbReference type="NCBI Taxonomy" id="118168"/>
    <lineage>
        <taxon>Bacteria</taxon>
        <taxon>Bacillati</taxon>
        <taxon>Cyanobacteriota</taxon>
        <taxon>Cyanophyceae</taxon>
        <taxon>Coleofasciculales</taxon>
        <taxon>Coleofasciculaceae</taxon>
        <taxon>Coleofasciculus</taxon>
    </lineage>
</organism>
<dbReference type="eggNOG" id="ENOG502ZQNN">
    <property type="taxonomic scope" value="Bacteria"/>
</dbReference>
<dbReference type="HOGENOM" id="CLU_1018247_0_0_3"/>
<keyword evidence="1" id="KW-0732">Signal</keyword>
<name>B4VVZ1_9CYAN</name>
<feature type="signal peptide" evidence="1">
    <location>
        <begin position="1"/>
        <end position="33"/>
    </location>
</feature>
<evidence type="ECO:0008006" key="4">
    <source>
        <dbReference type="Google" id="ProtNLM"/>
    </source>
</evidence>
<keyword evidence="3" id="KW-1185">Reference proteome</keyword>
<accession>B4VVZ1</accession>
<evidence type="ECO:0000256" key="1">
    <source>
        <dbReference type="SAM" id="SignalP"/>
    </source>
</evidence>
<dbReference type="AlphaFoldDB" id="B4VVZ1"/>
<reference evidence="2 3" key="1">
    <citation type="submission" date="2008-07" db="EMBL/GenBank/DDBJ databases">
        <authorList>
            <person name="Tandeau de Marsac N."/>
            <person name="Ferriera S."/>
            <person name="Johnson J."/>
            <person name="Kravitz S."/>
            <person name="Beeson K."/>
            <person name="Sutton G."/>
            <person name="Rogers Y.-H."/>
            <person name="Friedman R."/>
            <person name="Frazier M."/>
            <person name="Venter J.C."/>
        </authorList>
    </citation>
    <scope>NUCLEOTIDE SEQUENCE [LARGE SCALE GENOMIC DNA]</scope>
    <source>
        <strain evidence="2 3">PCC 7420</strain>
    </source>
</reference>
<dbReference type="EMBL" id="DS989855">
    <property type="protein sequence ID" value="EDX73881.1"/>
    <property type="molecule type" value="Genomic_DNA"/>
</dbReference>